<keyword evidence="6 7" id="KW-0998">Cell outer membrane</keyword>
<comment type="caution">
    <text evidence="10">The sequence shown here is derived from an EMBL/GenBank/DDBJ whole genome shotgun (WGS) entry which is preliminary data.</text>
</comment>
<accession>A0A562U764</accession>
<evidence type="ECO:0000256" key="3">
    <source>
        <dbReference type="ARBA" id="ARBA00022452"/>
    </source>
</evidence>
<dbReference type="SUPFAM" id="SSF49464">
    <property type="entry name" value="Carboxypeptidase regulatory domain-like"/>
    <property type="match status" value="1"/>
</dbReference>
<organism evidence="10 11">
    <name type="scientific">Mucilaginibacter frigoritolerans</name>
    <dbReference type="NCBI Taxonomy" id="652788"/>
    <lineage>
        <taxon>Bacteria</taxon>
        <taxon>Pseudomonadati</taxon>
        <taxon>Bacteroidota</taxon>
        <taxon>Sphingobacteriia</taxon>
        <taxon>Sphingobacteriales</taxon>
        <taxon>Sphingobacteriaceae</taxon>
        <taxon>Mucilaginibacter</taxon>
    </lineage>
</organism>
<dbReference type="Pfam" id="PF07715">
    <property type="entry name" value="Plug"/>
    <property type="match status" value="1"/>
</dbReference>
<protein>
    <submittedName>
        <fullName evidence="10">TonB-linked SusC/RagA family outer membrane protein</fullName>
    </submittedName>
</protein>
<keyword evidence="11" id="KW-1185">Reference proteome</keyword>
<gene>
    <name evidence="10" type="ORF">JN11_01831</name>
</gene>
<dbReference type="InterPro" id="IPR008969">
    <property type="entry name" value="CarboxyPept-like_regulatory"/>
</dbReference>
<dbReference type="SUPFAM" id="SSF56935">
    <property type="entry name" value="Porins"/>
    <property type="match status" value="1"/>
</dbReference>
<dbReference type="NCBIfam" id="TIGR04057">
    <property type="entry name" value="SusC_RagA_signa"/>
    <property type="match status" value="1"/>
</dbReference>
<feature type="transmembrane region" description="Helical" evidence="8">
    <location>
        <begin position="32"/>
        <end position="53"/>
    </location>
</feature>
<dbReference type="PROSITE" id="PS52016">
    <property type="entry name" value="TONB_DEPENDENT_REC_3"/>
    <property type="match status" value="1"/>
</dbReference>
<dbReference type="Gene3D" id="2.170.130.10">
    <property type="entry name" value="TonB-dependent receptor, plug domain"/>
    <property type="match status" value="1"/>
</dbReference>
<reference evidence="10 11" key="1">
    <citation type="submission" date="2019-07" db="EMBL/GenBank/DDBJ databases">
        <title>Genomic Encyclopedia of Archaeal and Bacterial Type Strains, Phase II (KMG-II): from individual species to whole genera.</title>
        <authorList>
            <person name="Goeker M."/>
        </authorList>
    </citation>
    <scope>NUCLEOTIDE SEQUENCE [LARGE SCALE GENOMIC DNA]</scope>
    <source>
        <strain evidence="10 11">ATCC BAA-1854</strain>
    </source>
</reference>
<evidence type="ECO:0000256" key="7">
    <source>
        <dbReference type="PROSITE-ProRule" id="PRU01360"/>
    </source>
</evidence>
<sequence length="1189" mass="128454">MKFLLKKKKPALFCPAGGGTSPQHIKINIKQIMRISAVIIFLTGMSSLVLQAAPGKAQALDQIKVSLTVKNESLSSVLKRMERSTNLHFVYPSSKIDNLQVGLFTVENTSVTKTLDLLLQPFGLIYRQIGDNVLIDAGKKNAGDKVMASQINISGKVLDESGLPLPGVTVRVKNSPKSTVTDNAGNYHISADENDVLIFTFIGYQQLDQPVNGKISINVSLKPSLGQMKEVVVIGYGTQTRKDVTTAVSSLSASDVNDFPSTGVDKAMTGKLAGVQVLQPDGAPGAGISIHVRGTGTITAGSDPLYVVDGVPLSDNDINGPGFKVNPLDAINVNDIESVDVLKDASAAAIYGSRGSNGVVIITTKRGKKDKVDISLNSYYGIQSVTKEIPMLNATQYAQLIYDAHNNTYFNQLAAKGLTGSATDDNATRLSKLGASPTNTSLAYLLPPEIFPYLDGQKGLTNTNWQNAIFQQAPMQSQTLAVSGGSDNVQYYISGNYLDQDGIVINSGYKRYAGRVNLDAHYNHLKLGASINYNYGIIKYDNTEGAFNNGNNNIIEGALVASPFFPVKNPDGTYNYSQYAWQYSQSNGINPVALAMLRTDVTNEKKLLTNVYAEYEIIKDLKFKISFGTDISDFNRSEFNPSTLPNPLTLTTPSVPTADYITNQITNWVTESTLTYKKRWGDNSLQALGGYTLQKEMANATNIAATGFPNDLVKTINGATTLTIPTTGNGINEWSLLSGLARLQYSYKDRYLLSAAIRADGSSRFGPSTKYGYFPSASAGWILSDEDFMKRIDFISALKLRASYGVTGNFQIGNYAYLSTLSPSNYILGASSGNLEPGLYQSTQGNPNLGWEKTSAINLGADISLFKNVLNATIDVYSNNTSNLLLNVPVSLSTGYSTELVNIGKVNNRGLELTLSNTSQLGKFKWTNSVNYSANRNKVLSLGGQQSIITEADNVIYFITEVGKPIGNYYTLVQTGVYKDAADIANTPAKVPGAQPGDFKFKDVNGDGVIDGNDKTITGNYQPKFTYGYSGQLQYGIFDLNVAAQGVYGNTIANIAQRHYNSTESYGNNTTDALNRYVSPSDPGNGKVAIADRSETGLNAQISTYHLSSGSYLRIRDLTLGATLPQKMARSIGFASARLYVTAENPFTFTKYNGYNPEVSVESNPLTPGIDYGSYPVSKTFLIGANLKF</sequence>
<dbReference type="InterPro" id="IPR012910">
    <property type="entry name" value="Plug_dom"/>
</dbReference>
<keyword evidence="4 7" id="KW-0812">Transmembrane</keyword>
<keyword evidence="2 7" id="KW-0813">Transport</keyword>
<dbReference type="Proteomes" id="UP000317010">
    <property type="component" value="Unassembled WGS sequence"/>
</dbReference>
<dbReference type="Pfam" id="PF13715">
    <property type="entry name" value="CarbopepD_reg_2"/>
    <property type="match status" value="1"/>
</dbReference>
<dbReference type="Gene3D" id="2.60.40.1120">
    <property type="entry name" value="Carboxypeptidase-like, regulatory domain"/>
    <property type="match status" value="1"/>
</dbReference>
<dbReference type="NCBIfam" id="TIGR04056">
    <property type="entry name" value="OMP_RagA_SusC"/>
    <property type="match status" value="1"/>
</dbReference>
<dbReference type="AlphaFoldDB" id="A0A562U764"/>
<evidence type="ECO:0000256" key="2">
    <source>
        <dbReference type="ARBA" id="ARBA00022448"/>
    </source>
</evidence>
<evidence type="ECO:0000259" key="9">
    <source>
        <dbReference type="Pfam" id="PF07715"/>
    </source>
</evidence>
<comment type="similarity">
    <text evidence="7">Belongs to the TonB-dependent receptor family.</text>
</comment>
<dbReference type="OrthoDB" id="9768177at2"/>
<dbReference type="EMBL" id="VLLI01000004">
    <property type="protein sequence ID" value="TWJ01680.1"/>
    <property type="molecule type" value="Genomic_DNA"/>
</dbReference>
<evidence type="ECO:0000313" key="10">
    <source>
        <dbReference type="EMBL" id="TWJ01680.1"/>
    </source>
</evidence>
<keyword evidence="3 7" id="KW-1134">Transmembrane beta strand</keyword>
<dbReference type="InterPro" id="IPR039426">
    <property type="entry name" value="TonB-dep_rcpt-like"/>
</dbReference>
<evidence type="ECO:0000256" key="5">
    <source>
        <dbReference type="ARBA" id="ARBA00023136"/>
    </source>
</evidence>
<evidence type="ECO:0000256" key="1">
    <source>
        <dbReference type="ARBA" id="ARBA00004571"/>
    </source>
</evidence>
<evidence type="ECO:0000256" key="6">
    <source>
        <dbReference type="ARBA" id="ARBA00023237"/>
    </source>
</evidence>
<feature type="domain" description="TonB-dependent receptor plug" evidence="9">
    <location>
        <begin position="241"/>
        <end position="359"/>
    </location>
</feature>
<dbReference type="InterPro" id="IPR036942">
    <property type="entry name" value="Beta-barrel_TonB_sf"/>
</dbReference>
<dbReference type="InterPro" id="IPR037066">
    <property type="entry name" value="Plug_dom_sf"/>
</dbReference>
<evidence type="ECO:0000313" key="11">
    <source>
        <dbReference type="Proteomes" id="UP000317010"/>
    </source>
</evidence>
<dbReference type="InterPro" id="IPR023997">
    <property type="entry name" value="TonB-dep_OMP_SusC/RagA_CS"/>
</dbReference>
<keyword evidence="5 7" id="KW-0472">Membrane</keyword>
<keyword evidence="8" id="KW-1133">Transmembrane helix</keyword>
<comment type="subcellular location">
    <subcellularLocation>
        <location evidence="1 7">Cell outer membrane</location>
        <topology evidence="1 7">Multi-pass membrane protein</topology>
    </subcellularLocation>
</comment>
<dbReference type="GO" id="GO:0009279">
    <property type="term" value="C:cell outer membrane"/>
    <property type="evidence" value="ECO:0007669"/>
    <property type="project" value="UniProtKB-SubCell"/>
</dbReference>
<proteinExistence type="inferred from homology"/>
<evidence type="ECO:0000256" key="4">
    <source>
        <dbReference type="ARBA" id="ARBA00022692"/>
    </source>
</evidence>
<evidence type="ECO:0000256" key="8">
    <source>
        <dbReference type="SAM" id="Phobius"/>
    </source>
</evidence>
<dbReference type="Gene3D" id="2.40.170.20">
    <property type="entry name" value="TonB-dependent receptor, beta-barrel domain"/>
    <property type="match status" value="1"/>
</dbReference>
<name>A0A562U764_9SPHI</name>
<dbReference type="InterPro" id="IPR023996">
    <property type="entry name" value="TonB-dep_OMP_SusC/RagA"/>
</dbReference>